<sequence length="534" mass="60577">MLTMLVVDDEIYALKGITQGIDWSDLPIETILEAENVDQASRLLTKHRVDIVISDIEMPRANGIDLLKQIREISPDTLTIFLTGHARFEYAQEAVHYGCFDYVLKPIDHDVLKEIVRRAAEEVERRNEQHQFERSLEEYRMQWSSQLPILAERLWQEVLGGKAAIVPQRLTKEFELYDIPLTAEDSALAVLISVEQWEVELDERDERIMEYAVRKAAAEVILGSEAGAIVQDRNGLNLALLYGKNVDREGLKTRCRQYVNACRDYFHCRVSCYVGVPAPILELSEALDRLTQLERSNISSPQSVLDSTSVEESAGAASGAVQLPFAEWAITLENGQVDALIGQIEETMNRLQEEPAGREALDLFYYGFVHLLIQAASRKGQSVYDLVSGQEIEEGRMLRTPTLMQGWAAKLLNKAAPALTDRQRDTSAVIARIQAYIQDNLDKELSRDDIAGSVYRNPAYLSRLFRKETGLSLSDYIVQAKIEKVKKQLKETNDKISNIAESLGYVHFSYFAKLFKKMTGLTPQEYRKKHQSMP</sequence>
<comment type="caution">
    <text evidence="11">The sequence shown here is derived from an EMBL/GenBank/DDBJ whole genome shotgun (WGS) entry which is preliminary data.</text>
</comment>
<dbReference type="PROSITE" id="PS00041">
    <property type="entry name" value="HTH_ARAC_FAMILY_1"/>
    <property type="match status" value="1"/>
</dbReference>
<comment type="subcellular location">
    <subcellularLocation>
        <location evidence="1">Cytoplasm</location>
    </subcellularLocation>
</comment>
<dbReference type="PRINTS" id="PR00032">
    <property type="entry name" value="HTHARAC"/>
</dbReference>
<keyword evidence="4" id="KW-0902">Two-component regulatory system</keyword>
<dbReference type="SMART" id="SM00448">
    <property type="entry name" value="REC"/>
    <property type="match status" value="1"/>
</dbReference>
<evidence type="ECO:0000256" key="5">
    <source>
        <dbReference type="ARBA" id="ARBA00023015"/>
    </source>
</evidence>
<dbReference type="PROSITE" id="PS01124">
    <property type="entry name" value="HTH_ARAC_FAMILY_2"/>
    <property type="match status" value="1"/>
</dbReference>
<evidence type="ECO:0000259" key="10">
    <source>
        <dbReference type="PROSITE" id="PS50110"/>
    </source>
</evidence>
<dbReference type="Pfam" id="PF00072">
    <property type="entry name" value="Response_reg"/>
    <property type="match status" value="1"/>
</dbReference>
<dbReference type="InterPro" id="IPR011006">
    <property type="entry name" value="CheY-like_superfamily"/>
</dbReference>
<dbReference type="InterPro" id="IPR018060">
    <property type="entry name" value="HTH_AraC"/>
</dbReference>
<dbReference type="SUPFAM" id="SSF46689">
    <property type="entry name" value="Homeodomain-like"/>
    <property type="match status" value="2"/>
</dbReference>
<evidence type="ECO:0000256" key="2">
    <source>
        <dbReference type="ARBA" id="ARBA00022490"/>
    </source>
</evidence>
<dbReference type="Pfam" id="PF12833">
    <property type="entry name" value="HTH_18"/>
    <property type="match status" value="1"/>
</dbReference>
<dbReference type="PROSITE" id="PS50110">
    <property type="entry name" value="RESPONSE_REGULATORY"/>
    <property type="match status" value="1"/>
</dbReference>
<dbReference type="Gene3D" id="3.40.50.2300">
    <property type="match status" value="1"/>
</dbReference>
<dbReference type="EMBL" id="JBHSED010000036">
    <property type="protein sequence ID" value="MFC4305179.1"/>
    <property type="molecule type" value="Genomic_DNA"/>
</dbReference>
<dbReference type="Proteomes" id="UP001595755">
    <property type="component" value="Unassembled WGS sequence"/>
</dbReference>
<dbReference type="InterPro" id="IPR018062">
    <property type="entry name" value="HTH_AraC-typ_CS"/>
</dbReference>
<feature type="modified residue" description="4-aspartylphosphate" evidence="8">
    <location>
        <position position="55"/>
    </location>
</feature>
<dbReference type="SMART" id="SM00342">
    <property type="entry name" value="HTH_ARAC"/>
    <property type="match status" value="1"/>
</dbReference>
<evidence type="ECO:0000256" key="7">
    <source>
        <dbReference type="ARBA" id="ARBA00023163"/>
    </source>
</evidence>
<feature type="domain" description="HTH araC/xylS-type" evidence="9">
    <location>
        <begin position="431"/>
        <end position="529"/>
    </location>
</feature>
<dbReference type="InterPro" id="IPR009057">
    <property type="entry name" value="Homeodomain-like_sf"/>
</dbReference>
<evidence type="ECO:0000256" key="4">
    <source>
        <dbReference type="ARBA" id="ARBA00023012"/>
    </source>
</evidence>
<evidence type="ECO:0000256" key="6">
    <source>
        <dbReference type="ARBA" id="ARBA00023125"/>
    </source>
</evidence>
<keyword evidence="2" id="KW-0963">Cytoplasm</keyword>
<dbReference type="Gene3D" id="1.10.10.60">
    <property type="entry name" value="Homeodomain-like"/>
    <property type="match status" value="2"/>
</dbReference>
<feature type="domain" description="Response regulatory" evidence="10">
    <location>
        <begin position="3"/>
        <end position="120"/>
    </location>
</feature>
<dbReference type="PANTHER" id="PTHR42713:SF3">
    <property type="entry name" value="TRANSCRIPTIONAL REGULATORY PROTEIN HPTR"/>
    <property type="match status" value="1"/>
</dbReference>
<dbReference type="CDD" id="cd17536">
    <property type="entry name" value="REC_YesN-like"/>
    <property type="match status" value="1"/>
</dbReference>
<keyword evidence="3 8" id="KW-0597">Phosphoprotein</keyword>
<reference evidence="12" key="1">
    <citation type="journal article" date="2019" name="Int. J. Syst. Evol. Microbiol.">
        <title>The Global Catalogue of Microorganisms (GCM) 10K type strain sequencing project: providing services to taxonomists for standard genome sequencing and annotation.</title>
        <authorList>
            <consortium name="The Broad Institute Genomics Platform"/>
            <consortium name="The Broad Institute Genome Sequencing Center for Infectious Disease"/>
            <person name="Wu L."/>
            <person name="Ma J."/>
        </authorList>
    </citation>
    <scope>NUCLEOTIDE SEQUENCE [LARGE SCALE GENOMIC DNA]</scope>
    <source>
        <strain evidence="12">CGMCC 4.1641</strain>
    </source>
</reference>
<proteinExistence type="predicted"/>
<accession>A0ABV8SC79</accession>
<dbReference type="RefSeq" id="WP_204606215.1">
    <property type="nucleotide sequence ID" value="NZ_JBHSED010000036.1"/>
</dbReference>
<organism evidence="11 12">
    <name type="scientific">Cohnella boryungensis</name>
    <dbReference type="NCBI Taxonomy" id="768479"/>
    <lineage>
        <taxon>Bacteria</taxon>
        <taxon>Bacillati</taxon>
        <taxon>Bacillota</taxon>
        <taxon>Bacilli</taxon>
        <taxon>Bacillales</taxon>
        <taxon>Paenibacillaceae</taxon>
        <taxon>Cohnella</taxon>
    </lineage>
</organism>
<evidence type="ECO:0000259" key="9">
    <source>
        <dbReference type="PROSITE" id="PS01124"/>
    </source>
</evidence>
<evidence type="ECO:0000256" key="3">
    <source>
        <dbReference type="ARBA" id="ARBA00022553"/>
    </source>
</evidence>
<protein>
    <submittedName>
        <fullName evidence="11">Response regulator</fullName>
    </submittedName>
</protein>
<dbReference type="InterPro" id="IPR001789">
    <property type="entry name" value="Sig_transdc_resp-reg_receiver"/>
</dbReference>
<evidence type="ECO:0000256" key="8">
    <source>
        <dbReference type="PROSITE-ProRule" id="PRU00169"/>
    </source>
</evidence>
<dbReference type="InterPro" id="IPR051552">
    <property type="entry name" value="HptR"/>
</dbReference>
<evidence type="ECO:0000313" key="12">
    <source>
        <dbReference type="Proteomes" id="UP001595755"/>
    </source>
</evidence>
<dbReference type="InterPro" id="IPR020449">
    <property type="entry name" value="Tscrpt_reg_AraC-type_HTH"/>
</dbReference>
<evidence type="ECO:0000256" key="1">
    <source>
        <dbReference type="ARBA" id="ARBA00004496"/>
    </source>
</evidence>
<evidence type="ECO:0000313" key="11">
    <source>
        <dbReference type="EMBL" id="MFC4305179.1"/>
    </source>
</evidence>
<name>A0ABV8SC79_9BACL</name>
<dbReference type="SUPFAM" id="SSF52172">
    <property type="entry name" value="CheY-like"/>
    <property type="match status" value="1"/>
</dbReference>
<keyword evidence="5" id="KW-0805">Transcription regulation</keyword>
<keyword evidence="12" id="KW-1185">Reference proteome</keyword>
<gene>
    <name evidence="11" type="ORF">ACFO1S_17235</name>
</gene>
<dbReference type="PANTHER" id="PTHR42713">
    <property type="entry name" value="HISTIDINE KINASE-RELATED"/>
    <property type="match status" value="1"/>
</dbReference>
<keyword evidence="7" id="KW-0804">Transcription</keyword>
<keyword evidence="6" id="KW-0238">DNA-binding</keyword>